<dbReference type="InterPro" id="IPR031488">
    <property type="entry name" value="Zn_ribbon_mio"/>
</dbReference>
<dbReference type="InterPro" id="IPR049092">
    <property type="entry name" value="MIOS_a-sol"/>
</dbReference>
<dbReference type="CDD" id="cd16691">
    <property type="entry name" value="mRING-H2-C3H3C2_Mio"/>
    <property type="match status" value="1"/>
</dbReference>
<dbReference type="Pfam" id="PF17034">
    <property type="entry name" value="zinc_ribbon_16"/>
    <property type="match status" value="1"/>
</dbReference>
<feature type="domain" description="GATOR2 complex protein MIO zinc-ribbon like" evidence="4">
    <location>
        <begin position="790"/>
        <end position="905"/>
    </location>
</feature>
<evidence type="ECO:0000259" key="5">
    <source>
        <dbReference type="Pfam" id="PF21719"/>
    </source>
</evidence>
<dbReference type="InterPro" id="IPR037593">
    <property type="entry name" value="MIOS/Sea4"/>
</dbReference>
<keyword evidence="6" id="KW-1185">Reference proteome</keyword>
<dbReference type="GO" id="GO:1904263">
    <property type="term" value="P:positive regulation of TORC1 signaling"/>
    <property type="evidence" value="ECO:0007669"/>
    <property type="project" value="TreeGrafter"/>
</dbReference>
<dbReference type="Proteomes" id="UP000095287">
    <property type="component" value="Unplaced"/>
</dbReference>
<sequence length="922" mass="105823">MLQDVRWLPGTAGNDRYFLINQYQLQIGTLDKDLQSTIVKTINFDVAGDKHNDACCFSMEPRRGDHLVAIGHTNGRICVVNPTEDDCVSELRNNFMCDQSRSISKLSWCPTNPAWLFVAQPRYRHNEANVVVYDISRSSRNNRDLSSIYDVYCGDAIDSTWFPGEAGFAVATRRLVRLYDLRTTQRQRPDDLHIEGTTAIAADPWQRNRLCCISRSGIRLFDLRYQKRHMHYYHQNMARNVPPRRFMFHPNRRNNLSVVLKESRQLAEYIPAPNEYYDAVDKCVSPNDFLSNFNYDRHLSYLRRYVPFDRKILSFDWHLQDRDRVLLTFDDKSVAVFDDCQFPDFDFKDGVYAAQTDDELEVTTTGFVLTEPDEKTVTAPEIETVPEDYEIDISEVMMQRVKEGYGIAEGSPKLTDLISQCATVIAADKLAPAELRICWEWIARVVHIDFSADYGMRYNSSFPGALTVLQGLSGNTGSTSFNIDQNKFIRRINIRTMKHPCRDILLKLCGWPPIRKMDDEKNFEDRITYELSLEASTATKAIALAFFTGRSEKAKEYFDHWSRSKDSELHKDFDLVKKYIHLLEDTNSFCETSMDGHSTYHEQISDPYLSAIVLYIQTRVSYQNNLMQVMKITKMPIDDRIAFAAVFMSDIELRRAITQMQEESQTRLDGLLICGLGCHEACHSLLQEYVERTGDIQTVTIILIATDCFFNGGEAVLRGVSSPFHARLAANSSEHGTTSRWIRRSYCCVQDYFQVLNAWGMWINRAYLASLLQARLKVLPPKDTQAVLACSFCGAQAFVAKVDEEEQTKAIIDSFPGRIHQIGDPKKIVPRTMACHKCRKPLPKCALCRYNVGNPLYIEDSQSPISHWFVWCTVCHHGGHLSHVMSWFEEIDICVVPGCECRCQKHGYVHNVNNPELPTTFS</sequence>
<evidence type="ECO:0000256" key="2">
    <source>
        <dbReference type="ARBA" id="ARBA00022574"/>
    </source>
</evidence>
<name>A0A1I8AHL2_9BILA</name>
<dbReference type="GO" id="GO:0034198">
    <property type="term" value="P:cellular response to amino acid starvation"/>
    <property type="evidence" value="ECO:0007669"/>
    <property type="project" value="TreeGrafter"/>
</dbReference>
<keyword evidence="2" id="KW-0853">WD repeat</keyword>
<dbReference type="InterPro" id="IPR036322">
    <property type="entry name" value="WD40_repeat_dom_sf"/>
</dbReference>
<evidence type="ECO:0000256" key="1">
    <source>
        <dbReference type="ARBA" id="ARBA00009713"/>
    </source>
</evidence>
<dbReference type="AlphaFoldDB" id="A0A1I8AHL2"/>
<evidence type="ECO:0000313" key="6">
    <source>
        <dbReference type="Proteomes" id="UP000095287"/>
    </source>
</evidence>
<accession>A0A1I8AHL2</accession>
<dbReference type="WBParaSite" id="L893_g583.t1">
    <property type="protein sequence ID" value="L893_g583.t1"/>
    <property type="gene ID" value="L893_g583"/>
</dbReference>
<dbReference type="SUPFAM" id="SSF50978">
    <property type="entry name" value="WD40 repeat-like"/>
    <property type="match status" value="1"/>
</dbReference>
<evidence type="ECO:0000256" key="3">
    <source>
        <dbReference type="ARBA" id="ARBA00022737"/>
    </source>
</evidence>
<protein>
    <submittedName>
        <fullName evidence="7">Zinc_ribbon_16 domain-containing protein</fullName>
    </submittedName>
</protein>
<reference evidence="7" key="1">
    <citation type="submission" date="2016-11" db="UniProtKB">
        <authorList>
            <consortium name="WormBaseParasite"/>
        </authorList>
    </citation>
    <scope>IDENTIFICATION</scope>
</reference>
<evidence type="ECO:0000259" key="4">
    <source>
        <dbReference type="Pfam" id="PF17034"/>
    </source>
</evidence>
<dbReference type="InterPro" id="IPR015943">
    <property type="entry name" value="WD40/YVTN_repeat-like_dom_sf"/>
</dbReference>
<evidence type="ECO:0000313" key="7">
    <source>
        <dbReference type="WBParaSite" id="L893_g583.t1"/>
    </source>
</evidence>
<dbReference type="Pfam" id="PF21719">
    <property type="entry name" value="MIOS_a-sol"/>
    <property type="match status" value="1"/>
</dbReference>
<dbReference type="PANTHER" id="PTHR16453:SF9">
    <property type="entry name" value="GATOR COMPLEX PROTEIN MIOS"/>
    <property type="match status" value="1"/>
</dbReference>
<dbReference type="GO" id="GO:0005737">
    <property type="term" value="C:cytoplasm"/>
    <property type="evidence" value="ECO:0007669"/>
    <property type="project" value="TreeGrafter"/>
</dbReference>
<organism evidence="6 7">
    <name type="scientific">Steinernema glaseri</name>
    <dbReference type="NCBI Taxonomy" id="37863"/>
    <lineage>
        <taxon>Eukaryota</taxon>
        <taxon>Metazoa</taxon>
        <taxon>Ecdysozoa</taxon>
        <taxon>Nematoda</taxon>
        <taxon>Chromadorea</taxon>
        <taxon>Rhabditida</taxon>
        <taxon>Tylenchina</taxon>
        <taxon>Panagrolaimomorpha</taxon>
        <taxon>Strongyloidoidea</taxon>
        <taxon>Steinernematidae</taxon>
        <taxon>Steinernema</taxon>
    </lineage>
</organism>
<comment type="similarity">
    <text evidence="1">Belongs to the WD repeat mio family.</text>
</comment>
<proteinExistence type="inferred from homology"/>
<keyword evidence="3" id="KW-0677">Repeat</keyword>
<dbReference type="PANTHER" id="PTHR16453">
    <property type="entry name" value="WD40 DOMAIN-CONTAINING PROTEIN MIO FAMILY MEMBER"/>
    <property type="match status" value="1"/>
</dbReference>
<dbReference type="Gene3D" id="2.130.10.10">
    <property type="entry name" value="YVTN repeat-like/Quinoprotein amine dehydrogenase"/>
    <property type="match status" value="1"/>
</dbReference>
<feature type="domain" description="MIOS-like alpha-solenoid" evidence="5">
    <location>
        <begin position="397"/>
        <end position="647"/>
    </location>
</feature>